<organism evidence="2 3">
    <name type="scientific">Intestinibacter bartlettii</name>
    <dbReference type="NCBI Taxonomy" id="261299"/>
    <lineage>
        <taxon>Bacteria</taxon>
        <taxon>Bacillati</taxon>
        <taxon>Bacillota</taxon>
        <taxon>Clostridia</taxon>
        <taxon>Peptostreptococcales</taxon>
        <taxon>Peptostreptococcaceae</taxon>
        <taxon>Intestinibacter</taxon>
    </lineage>
</organism>
<keyword evidence="1" id="KW-1133">Transmembrane helix</keyword>
<dbReference type="Proteomes" id="UP001196301">
    <property type="component" value="Unassembled WGS sequence"/>
</dbReference>
<dbReference type="EMBL" id="JAHLOQ010000036">
    <property type="protein sequence ID" value="MBU5337030.1"/>
    <property type="molecule type" value="Genomic_DNA"/>
</dbReference>
<keyword evidence="1" id="KW-0472">Membrane</keyword>
<feature type="transmembrane region" description="Helical" evidence="1">
    <location>
        <begin position="38"/>
        <end position="58"/>
    </location>
</feature>
<keyword evidence="1" id="KW-0812">Transmembrane</keyword>
<evidence type="ECO:0000313" key="2">
    <source>
        <dbReference type="EMBL" id="MBU5337030.1"/>
    </source>
</evidence>
<evidence type="ECO:0000313" key="3">
    <source>
        <dbReference type="Proteomes" id="UP001196301"/>
    </source>
</evidence>
<dbReference type="Pfam" id="PF12869">
    <property type="entry name" value="tRNA_anti-like"/>
    <property type="match status" value="1"/>
</dbReference>
<protein>
    <submittedName>
        <fullName evidence="2">OB-fold putative lipoprotein</fullName>
    </submittedName>
</protein>
<keyword evidence="3" id="KW-1185">Reference proteome</keyword>
<proteinExistence type="predicted"/>
<sequence length="364" mass="42276">MNNKEKICKHCGEKLQNNSYRCLKCGKDQRGFIKRNPMIISIIIILVLIFISVTITVVKLNSIAKNSDSSGYIGLDDLWGDFGEDISITSDELIEEYKENKDDADLKYDGTFLELTGEVKQIQEIDKRTIKVELNTNKESEYKIYCIFDQDENENYEEIKGYKEGQKITMTGDLIRDNKNFTMEYCILGDWETYYAFDNTFNIDLDLEDLLQEARKNDKSINLDNKNIMSFDSDILDYGYSYEEIINHIVEISDGEIQISDVSEKSGLKDRTITMKINKKEVTIKLDKDNSSFDERLVYQVNKVLEESNSDKMLYYAYMDYDEEFGIVNIAYSTQSDIDKINKIINKSNLGIAQFEKEDEIESI</sequence>
<dbReference type="RefSeq" id="WP_216571179.1">
    <property type="nucleotide sequence ID" value="NZ_JAHLOQ010000036.1"/>
</dbReference>
<accession>A0ABS6DYW3</accession>
<dbReference type="InterPro" id="IPR024422">
    <property type="entry name" value="Protein_unknown_function_OB"/>
</dbReference>
<keyword evidence="2" id="KW-0449">Lipoprotein</keyword>
<evidence type="ECO:0000256" key="1">
    <source>
        <dbReference type="SAM" id="Phobius"/>
    </source>
</evidence>
<reference evidence="2 3" key="1">
    <citation type="submission" date="2021-06" db="EMBL/GenBank/DDBJ databases">
        <authorList>
            <person name="Sun Q."/>
            <person name="Li D."/>
        </authorList>
    </citation>
    <scope>NUCLEOTIDE SEQUENCE [LARGE SCALE GENOMIC DNA]</scope>
    <source>
        <strain evidence="2 3">N19</strain>
    </source>
</reference>
<gene>
    <name evidence="2" type="ORF">KQI20_11315</name>
</gene>
<name>A0ABS6DYW3_9FIRM</name>
<comment type="caution">
    <text evidence="2">The sequence shown here is derived from an EMBL/GenBank/DDBJ whole genome shotgun (WGS) entry which is preliminary data.</text>
</comment>